<dbReference type="RefSeq" id="WP_088482608.1">
    <property type="nucleotide sequence ID" value="NZ_NISI01000002.1"/>
</dbReference>
<accession>A0A254N8W4</accession>
<protein>
    <recommendedName>
        <fullName evidence="4">FlgO domain-containing protein</fullName>
    </recommendedName>
</protein>
<evidence type="ECO:0000256" key="1">
    <source>
        <dbReference type="SAM" id="SignalP"/>
    </source>
</evidence>
<keyword evidence="1" id="KW-0732">Signal</keyword>
<proteinExistence type="predicted"/>
<dbReference type="AlphaFoldDB" id="A0A254N8W4"/>
<evidence type="ECO:0008006" key="4">
    <source>
        <dbReference type="Google" id="ProtNLM"/>
    </source>
</evidence>
<gene>
    <name evidence="2" type="ORF">CDO81_07750</name>
</gene>
<sequence length="171" mass="18748">MSWREGLVAALLALAATLAQAASPCMLVFGQGRNPPQQGAPDWDELNRRFNAAVADTLDAAGRRVYPMTVSSVHINPEGAGHALLQEAERLRCLTLAETAVFVDEQDTLVLRLRIYPLLPTVGDSGGITGLRIGAPLFVTQRDLDRRALARMKLALIGQQMAEEYLQRDRR</sequence>
<dbReference type="EMBL" id="NISI01000002">
    <property type="protein sequence ID" value="OWR04471.1"/>
    <property type="molecule type" value="Genomic_DNA"/>
</dbReference>
<name>A0A254N8W4_9BURK</name>
<dbReference type="Proteomes" id="UP000197446">
    <property type="component" value="Unassembled WGS sequence"/>
</dbReference>
<keyword evidence="3" id="KW-1185">Reference proteome</keyword>
<reference evidence="2 3" key="1">
    <citation type="journal article" date="2007" name="Int. J. Syst. Evol. Microbiol.">
        <title>Description of Pelomonas aquatica sp. nov. and Pelomonas puraquae sp. nov., isolated from industrial and haemodialysis water.</title>
        <authorList>
            <person name="Gomila M."/>
            <person name="Bowien B."/>
            <person name="Falsen E."/>
            <person name="Moore E.R."/>
            <person name="Lalucat J."/>
        </authorList>
    </citation>
    <scope>NUCLEOTIDE SEQUENCE [LARGE SCALE GENOMIC DNA]</scope>
    <source>
        <strain evidence="2 3">CCUG 52769</strain>
    </source>
</reference>
<evidence type="ECO:0000313" key="2">
    <source>
        <dbReference type="EMBL" id="OWR04471.1"/>
    </source>
</evidence>
<evidence type="ECO:0000313" key="3">
    <source>
        <dbReference type="Proteomes" id="UP000197446"/>
    </source>
</evidence>
<dbReference type="OrthoDB" id="8901799at2"/>
<comment type="caution">
    <text evidence="2">The sequence shown here is derived from an EMBL/GenBank/DDBJ whole genome shotgun (WGS) entry which is preliminary data.</text>
</comment>
<feature type="signal peptide" evidence="1">
    <location>
        <begin position="1"/>
        <end position="21"/>
    </location>
</feature>
<organism evidence="2 3">
    <name type="scientific">Roseateles puraquae</name>
    <dbReference type="NCBI Taxonomy" id="431059"/>
    <lineage>
        <taxon>Bacteria</taxon>
        <taxon>Pseudomonadati</taxon>
        <taxon>Pseudomonadota</taxon>
        <taxon>Betaproteobacteria</taxon>
        <taxon>Burkholderiales</taxon>
        <taxon>Sphaerotilaceae</taxon>
        <taxon>Roseateles</taxon>
    </lineage>
</organism>
<feature type="chain" id="PRO_5012897194" description="FlgO domain-containing protein" evidence="1">
    <location>
        <begin position="22"/>
        <end position="171"/>
    </location>
</feature>